<reference evidence="2 3" key="1">
    <citation type="journal article" date="2006" name="Nature">
        <title>Insights from the genome of the biotrophic fungal plant pathogen Ustilago maydis.</title>
        <authorList>
            <person name="Kamper J."/>
            <person name="Kahmann R."/>
            <person name="Bolker M."/>
            <person name="Ma L.J."/>
            <person name="Brefort T."/>
            <person name="Saville B.J."/>
            <person name="Banuett F."/>
            <person name="Kronstad J.W."/>
            <person name="Gold S.E."/>
            <person name="Muller O."/>
            <person name="Perlin M.H."/>
            <person name="Wosten H.A."/>
            <person name="de Vries R."/>
            <person name="Ruiz-Herrera J."/>
            <person name="Reynaga-Pena C.G."/>
            <person name="Snetselaar K."/>
            <person name="McCann M."/>
            <person name="Perez-Martin J."/>
            <person name="Feldbrugge M."/>
            <person name="Basse C.W."/>
            <person name="Steinberg G."/>
            <person name="Ibeas J.I."/>
            <person name="Holloman W."/>
            <person name="Guzman P."/>
            <person name="Farman M."/>
            <person name="Stajich J.E."/>
            <person name="Sentandreu R."/>
            <person name="Gonzalez-Prieto J.M."/>
            <person name="Kennell J.C."/>
            <person name="Molina L."/>
            <person name="Schirawski J."/>
            <person name="Mendoza-Mendoza A."/>
            <person name="Greilinger D."/>
            <person name="Munch K."/>
            <person name="Rossel N."/>
            <person name="Scherer M."/>
            <person name="Vranes M."/>
            <person name="Ladendorf O."/>
            <person name="Vincon V."/>
            <person name="Fuchs U."/>
            <person name="Sandrock B."/>
            <person name="Meng S."/>
            <person name="Ho E.C."/>
            <person name="Cahill M.J."/>
            <person name="Boyce K.J."/>
            <person name="Klose J."/>
            <person name="Klosterman S.J."/>
            <person name="Deelstra H.J."/>
            <person name="Ortiz-Castellanos L."/>
            <person name="Li W."/>
            <person name="Sanchez-Alonso P."/>
            <person name="Schreier P.H."/>
            <person name="Hauser-Hahn I."/>
            <person name="Vaupel M."/>
            <person name="Koopmann E."/>
            <person name="Friedrich G."/>
            <person name="Voss H."/>
            <person name="Schluter T."/>
            <person name="Margolis J."/>
            <person name="Platt D."/>
            <person name="Swimmer C."/>
            <person name="Gnirke A."/>
            <person name="Chen F."/>
            <person name="Vysotskaia V."/>
            <person name="Mannhaupt G."/>
            <person name="Guldener U."/>
            <person name="Munsterkotter M."/>
            <person name="Haase D."/>
            <person name="Oesterheld M."/>
            <person name="Mewes H.W."/>
            <person name="Mauceli E.W."/>
            <person name="DeCaprio D."/>
            <person name="Wade C.M."/>
            <person name="Butler J."/>
            <person name="Young S."/>
            <person name="Jaffe D.B."/>
            <person name="Calvo S."/>
            <person name="Nusbaum C."/>
            <person name="Galagan J."/>
            <person name="Birren B.W."/>
        </authorList>
    </citation>
    <scope>NUCLEOTIDE SEQUENCE [LARGE SCALE GENOMIC DNA]</scope>
    <source>
        <strain evidence="3">DSM 14603 / FGSC 9021 / UM521</strain>
    </source>
</reference>
<feature type="compositionally biased region" description="Polar residues" evidence="1">
    <location>
        <begin position="68"/>
        <end position="77"/>
    </location>
</feature>
<accession>A0A0D1E647</accession>
<dbReference type="eggNOG" id="ENOG502RDRN">
    <property type="taxonomic scope" value="Eukaryota"/>
</dbReference>
<feature type="region of interest" description="Disordered" evidence="1">
    <location>
        <begin position="1"/>
        <end position="77"/>
    </location>
</feature>
<name>A0A0D1E647_MYCMD</name>
<dbReference type="OrthoDB" id="2556238at2759"/>
<gene>
    <name evidence="2" type="ORF">UMAG_10242</name>
</gene>
<dbReference type="VEuPathDB" id="FungiDB:UMAG_10242"/>
<proteinExistence type="predicted"/>
<keyword evidence="3" id="KW-1185">Reference proteome</keyword>
<dbReference type="Proteomes" id="UP000000561">
    <property type="component" value="Chromosome 2"/>
</dbReference>
<feature type="compositionally biased region" description="Polar residues" evidence="1">
    <location>
        <begin position="10"/>
        <end position="27"/>
    </location>
</feature>
<dbReference type="KEGG" id="uma:UMAG_10242"/>
<dbReference type="RefSeq" id="XP_011387327.1">
    <property type="nucleotide sequence ID" value="XM_011389025.1"/>
</dbReference>
<evidence type="ECO:0000313" key="3">
    <source>
        <dbReference type="Proteomes" id="UP000000561"/>
    </source>
</evidence>
<dbReference type="GeneID" id="23566299"/>
<organism evidence="2 3">
    <name type="scientific">Mycosarcoma maydis</name>
    <name type="common">Corn smut fungus</name>
    <name type="synonym">Ustilago maydis</name>
    <dbReference type="NCBI Taxonomy" id="5270"/>
    <lineage>
        <taxon>Eukaryota</taxon>
        <taxon>Fungi</taxon>
        <taxon>Dikarya</taxon>
        <taxon>Basidiomycota</taxon>
        <taxon>Ustilaginomycotina</taxon>
        <taxon>Ustilaginomycetes</taxon>
        <taxon>Ustilaginales</taxon>
        <taxon>Ustilaginaceae</taxon>
        <taxon>Mycosarcoma</taxon>
    </lineage>
</organism>
<dbReference type="AlphaFoldDB" id="A0A0D1E647"/>
<dbReference type="InParanoid" id="A0A0D1E647"/>
<evidence type="ECO:0000256" key="1">
    <source>
        <dbReference type="SAM" id="MobiDB-lite"/>
    </source>
</evidence>
<sequence>MLSLFRKSKSTQVMSNANNSETTLVSTKSKRQTRRETEPYKAEFSGMGMMGGMPAMGTHMFLEPPSPTGSSAGDSKTSIKMVPAQPFKSKPKASFASERVETLRGMFQVASPPRRGEKSAQELLDELYTNSSVMIGGIVAPLSMKKNKDENQSIPWRRP</sequence>
<dbReference type="EMBL" id="CM003141">
    <property type="protein sequence ID" value="KIS71439.1"/>
    <property type="molecule type" value="Genomic_DNA"/>
</dbReference>
<evidence type="ECO:0000313" key="2">
    <source>
        <dbReference type="EMBL" id="KIS71439.1"/>
    </source>
</evidence>
<protein>
    <submittedName>
        <fullName evidence="2">Uncharacterized protein</fullName>
    </submittedName>
</protein>